<keyword evidence="4" id="KW-1185">Reference proteome</keyword>
<dbReference type="InterPro" id="IPR025841">
    <property type="entry name" value="CP_ATPgrasp_2"/>
</dbReference>
<dbReference type="Proteomes" id="UP000295706">
    <property type="component" value="Unassembled WGS sequence"/>
</dbReference>
<dbReference type="RefSeq" id="WP_132120678.1">
    <property type="nucleotide sequence ID" value="NZ_SMJU01000013.1"/>
</dbReference>
<dbReference type="InterPro" id="IPR051680">
    <property type="entry name" value="ATP-dep_Glu-Cys_Ligase-2"/>
</dbReference>
<dbReference type="Pfam" id="PF14403">
    <property type="entry name" value="CP_ATPgrasp_2"/>
    <property type="match status" value="1"/>
</dbReference>
<evidence type="ECO:0000259" key="2">
    <source>
        <dbReference type="Pfam" id="PF14403"/>
    </source>
</evidence>
<feature type="domain" description="DUF403" evidence="1">
    <location>
        <begin position="508"/>
        <end position="835"/>
    </location>
</feature>
<evidence type="ECO:0000313" key="3">
    <source>
        <dbReference type="EMBL" id="TDB61853.1"/>
    </source>
</evidence>
<name>A0A4R4K3P9_9BACT</name>
<dbReference type="PANTHER" id="PTHR34595:SF2">
    <property type="entry name" value="BLR2978 PROTEIN"/>
    <property type="match status" value="1"/>
</dbReference>
<evidence type="ECO:0008006" key="5">
    <source>
        <dbReference type="Google" id="ProtNLM"/>
    </source>
</evidence>
<evidence type="ECO:0000313" key="4">
    <source>
        <dbReference type="Proteomes" id="UP000295706"/>
    </source>
</evidence>
<dbReference type="Pfam" id="PF04168">
    <property type="entry name" value="Alpha-E"/>
    <property type="match status" value="1"/>
</dbReference>
<gene>
    <name evidence="3" type="ORF">EZE20_19120</name>
</gene>
<dbReference type="Gene3D" id="3.30.1490.270">
    <property type="match status" value="1"/>
</dbReference>
<organism evidence="3 4">
    <name type="scientific">Arundinibacter roseus</name>
    <dbReference type="NCBI Taxonomy" id="2070510"/>
    <lineage>
        <taxon>Bacteria</taxon>
        <taxon>Pseudomonadati</taxon>
        <taxon>Bacteroidota</taxon>
        <taxon>Cytophagia</taxon>
        <taxon>Cytophagales</taxon>
        <taxon>Spirosomataceae</taxon>
        <taxon>Arundinibacter</taxon>
    </lineage>
</organism>
<dbReference type="PANTHER" id="PTHR34595">
    <property type="entry name" value="BLR5612 PROTEIN"/>
    <property type="match status" value="1"/>
</dbReference>
<accession>A0A4R4K3P9</accession>
<proteinExistence type="predicted"/>
<dbReference type="OrthoDB" id="9803842at2"/>
<feature type="domain" description="Circularly permuted ATP-grasp type 2" evidence="2">
    <location>
        <begin position="86"/>
        <end position="459"/>
    </location>
</feature>
<dbReference type="SUPFAM" id="SSF56059">
    <property type="entry name" value="Glutathione synthetase ATP-binding domain-like"/>
    <property type="match status" value="1"/>
</dbReference>
<dbReference type="EMBL" id="SMJU01000013">
    <property type="protein sequence ID" value="TDB61853.1"/>
    <property type="molecule type" value="Genomic_DNA"/>
</dbReference>
<protein>
    <recommendedName>
        <fullName evidence="5">DUF403 domain-containing protein</fullName>
    </recommendedName>
</protein>
<dbReference type="AlphaFoldDB" id="A0A4R4K3P9"/>
<comment type="caution">
    <text evidence="3">The sequence shown here is derived from an EMBL/GenBank/DDBJ whole genome shotgun (WGS) entry which is preliminary data.</text>
</comment>
<sequence length="856" mass="97188">MIQKNSVGLLQAYRRELYSYDEVVDRKGELKPHWNVLFSALEKLGLRELGVRNQEIVGRLQENGVTYSVYEGSDGLNRPWQLDPIPFLIHQTEWKEISRGLQQRAELMDLILKDLYGPQTLIRDKVLPPDLVYRNTGFLRACHDVKLSGQHQLIKYAVDMARGPDGRMWVLDNRTQVPSGSGYALENRTVMSKILPDLAESLFVRRLSPFFNTTQSTIAKVFGKGKDDLTIVYLTPGPNNETYFEHAYLASYLGYILAQGDDLLVRDGYVWLKSIEGLRKVDVIIRRVDDDWCDPLELRVESKLGVPGLLQAMRSGKVAVINPPGSGILENNALMAFMHAACRHLLRQDLLLPSVATWWCGQEREQNYVLQNLHKLIIKKANRASRSIYGKSLSKDQLEQLKREIQANPADFVAQEEVSFSTTPSYVNSRIEPRFAALRAFVIGTENGYQVLSGGLTRSSPERDRFTFSNQYGGISKDTWIVGDEVEPAQETLSVTLSTSQGRKQSSLPSRSADNLFWVGRYGERVLSTITYIQVLLNSLSVNQNYGGPEQAEHLTLMLRSLTHLTLTYPGFVDEGEEERLQHPLLEISDLVFNVNRMGSIGSSVDSFLRAIKSVRDQWTPEVGRAIDLIEGSLAKFRSMDQHVAEQRIVQKNLDKLYTRMFTFYGAVSETMARDNAFYLLECGKLMERILSRVSVIRSGFVFRNSDFVENELLEALLNYHHLLGRFRTSYRSQLSLVAVLDMVLLDKHSPYSLTYQFDLLIEYLHKLPSLISGERLNPAQKTILEAATKIQLVDVTQLCQYDAETLYRAELDTLMADITTLVLSASENITNLYFNHVAIQHSLFVEANLTGKDEI</sequence>
<reference evidence="3 4" key="1">
    <citation type="submission" date="2019-02" db="EMBL/GenBank/DDBJ databases">
        <title>Arundinibacter roseus gen. nov., sp. nov., a new member of the family Cytophagaceae.</title>
        <authorList>
            <person name="Szuroczki S."/>
            <person name="Khayer B."/>
            <person name="Sproer C."/>
            <person name="Toumi M."/>
            <person name="Szabo A."/>
            <person name="Felfoldi T."/>
            <person name="Schumann P."/>
            <person name="Toth E."/>
        </authorList>
    </citation>
    <scope>NUCLEOTIDE SEQUENCE [LARGE SCALE GENOMIC DNA]</scope>
    <source>
        <strain evidence="3 4">DMA-k-7a</strain>
    </source>
</reference>
<evidence type="ECO:0000259" key="1">
    <source>
        <dbReference type="Pfam" id="PF04168"/>
    </source>
</evidence>
<dbReference type="InterPro" id="IPR007296">
    <property type="entry name" value="DUF403"/>
</dbReference>
<dbReference type="Gene3D" id="3.40.50.11290">
    <property type="match status" value="1"/>
</dbReference>